<name>A0ABN8VRN4_SACEU</name>
<sequence>MGKKNSRFSRVLYIWGKGEEIHRDDTHSTKSPVNNNVKKKAMIFFSSLSSISFSHTDIPLAKEKTWLGTFAVSEIDFGVPRPEAANQANQDPQIRPHGLRRGRFPRHLKRPSTRPRPLARPIGKLCCLFGTDPSESRQVQIRVPFRKAPKRARVMDTRNHAFFRAGEGHRTSTKARTAPGWGDIIFVPRSHTF</sequence>
<evidence type="ECO:0000313" key="2">
    <source>
        <dbReference type="EMBL" id="CAI1865330.1"/>
    </source>
</evidence>
<feature type="compositionally biased region" description="Basic residues" evidence="1">
    <location>
        <begin position="97"/>
        <end position="113"/>
    </location>
</feature>
<organism evidence="2 3">
    <name type="scientific">Saccharomyces eubayanus</name>
    <name type="common">Yeast</name>
    <dbReference type="NCBI Taxonomy" id="1080349"/>
    <lineage>
        <taxon>Eukaryota</taxon>
        <taxon>Fungi</taxon>
        <taxon>Dikarya</taxon>
        <taxon>Ascomycota</taxon>
        <taxon>Saccharomycotina</taxon>
        <taxon>Saccharomycetes</taxon>
        <taxon>Saccharomycetales</taxon>
        <taxon>Saccharomycetaceae</taxon>
        <taxon>Saccharomyces</taxon>
    </lineage>
</organism>
<dbReference type="Proteomes" id="UP001152964">
    <property type="component" value="Chromosome 2"/>
</dbReference>
<dbReference type="EMBL" id="OX291492">
    <property type="protein sequence ID" value="CAI1865330.1"/>
    <property type="molecule type" value="Genomic_DNA"/>
</dbReference>
<evidence type="ECO:0000313" key="3">
    <source>
        <dbReference type="Proteomes" id="UP001152964"/>
    </source>
</evidence>
<feature type="region of interest" description="Disordered" evidence="1">
    <location>
        <begin position="84"/>
        <end position="116"/>
    </location>
</feature>
<accession>A0ABN8VRN4</accession>
<gene>
    <name evidence="2" type="primary">U6500B06190</name>
    <name evidence="2" type="ORF">SEUBUCD650_0B06190</name>
</gene>
<proteinExistence type="predicted"/>
<keyword evidence="3" id="KW-1185">Reference proteome</keyword>
<protein>
    <submittedName>
        <fullName evidence="2">Uncharacterized protein</fullName>
    </submittedName>
</protein>
<reference evidence="2" key="1">
    <citation type="submission" date="2022-08" db="EMBL/GenBank/DDBJ databases">
        <authorList>
            <person name="Byrne P K."/>
        </authorList>
    </citation>
    <scope>NUCLEOTIDE SEQUENCE</scope>
    <source>
        <strain evidence="2">UCD650</strain>
    </source>
</reference>
<evidence type="ECO:0000256" key="1">
    <source>
        <dbReference type="SAM" id="MobiDB-lite"/>
    </source>
</evidence>